<organism evidence="1 2">
    <name type="scientific">Thermosipho melanesiensis</name>
    <dbReference type="NCBI Taxonomy" id="46541"/>
    <lineage>
        <taxon>Bacteria</taxon>
        <taxon>Thermotogati</taxon>
        <taxon>Thermotogota</taxon>
        <taxon>Thermotogae</taxon>
        <taxon>Thermotogales</taxon>
        <taxon>Fervidobacteriaceae</taxon>
        <taxon>Thermosipho</taxon>
    </lineage>
</organism>
<proteinExistence type="predicted"/>
<keyword evidence="2" id="KW-1185">Reference proteome</keyword>
<dbReference type="Proteomes" id="UP000185490">
    <property type="component" value="Chromosome"/>
</dbReference>
<sequence length="243" mass="28323">MTIAFGGDSILYLSIPAFFNAANNYNIFNEYHCTGFSCIPLYFYLKTNSSNMAYIQTKKIYPEIQKIFHFKYGLNLFGMVEQLKTLYKATKSMEGFKSQKLLINFVTKYFPDEKIPEKMKIHAFNIKTFNDEILKGNLREALIKTLSFPIEFSPSENYISGSWVYGIPEADFLIYIDSNINLELKNAIDYMIISTITRTKEIAKKRINSAKYKIVYKSNSKNPFEISTEILKLSQEYLRRNFS</sequence>
<protein>
    <submittedName>
        <fullName evidence="1">Uncharacterized protein</fullName>
    </submittedName>
</protein>
<evidence type="ECO:0000313" key="1">
    <source>
        <dbReference type="EMBL" id="APT74331.1"/>
    </source>
</evidence>
<dbReference type="RefSeq" id="WP_012057606.1">
    <property type="nucleotide sequence ID" value="NZ_CP007389.1"/>
</dbReference>
<name>A0ABN4UZA9_9BACT</name>
<dbReference type="EMBL" id="CP007389">
    <property type="protein sequence ID" value="APT74331.1"/>
    <property type="molecule type" value="Genomic_DNA"/>
</dbReference>
<evidence type="ECO:0000313" key="2">
    <source>
        <dbReference type="Proteomes" id="UP000185490"/>
    </source>
</evidence>
<gene>
    <name evidence="1" type="ORF">BW47_07415</name>
</gene>
<reference evidence="1 2" key="1">
    <citation type="submission" date="2014-02" db="EMBL/GenBank/DDBJ databases">
        <title>Diversity of Thermotogales isolates from hydrothermal vents.</title>
        <authorList>
            <person name="Haverkamp T.H.A."/>
            <person name="Lossouarn J."/>
            <person name="Geslin C."/>
            <person name="Nesbo C.L."/>
        </authorList>
    </citation>
    <scope>NUCLEOTIDE SEQUENCE [LARGE SCALE GENOMIC DNA]</scope>
    <source>
        <strain evidence="1 2">431</strain>
    </source>
</reference>
<accession>A0ABN4UZA9</accession>